<dbReference type="RefSeq" id="WP_066611523.1">
    <property type="nucleotide sequence ID" value="NZ_LQQU01000017.1"/>
</dbReference>
<accession>A0A165FB92</accession>
<protein>
    <submittedName>
        <fullName evidence="1">Uncharacterized protein</fullName>
    </submittedName>
</protein>
<evidence type="ECO:0000313" key="1">
    <source>
        <dbReference type="EMBL" id="KZE32685.1"/>
    </source>
</evidence>
<dbReference type="OrthoDB" id="8590981at2"/>
<comment type="caution">
    <text evidence="1">The sequence shown here is derived from an EMBL/GenBank/DDBJ whole genome shotgun (WGS) entry which is preliminary data.</text>
</comment>
<dbReference type="AlphaFoldDB" id="A0A165FB92"/>
<dbReference type="STRING" id="1452487.AVW16_09845"/>
<gene>
    <name evidence="1" type="ORF">AVW16_09845</name>
</gene>
<reference evidence="2" key="1">
    <citation type="submission" date="2016-01" db="EMBL/GenBank/DDBJ databases">
        <title>Draft genome of Chromobacterium sp. F49.</title>
        <authorList>
            <person name="Hong K.W."/>
        </authorList>
    </citation>
    <scope>NUCLEOTIDE SEQUENCE [LARGE SCALE GENOMIC DNA]</scope>
    <source>
        <strain evidence="2">CN10</strain>
    </source>
</reference>
<keyword evidence="2" id="KW-1185">Reference proteome</keyword>
<proteinExistence type="predicted"/>
<sequence length="237" mass="25017">MDIAALGHAPPLPWIRNRLAARGYTLVGADATLMPGQPDWQGLAAPGLLIDLDRPSLETARYRAALVRAVPAAYVELAGAWHPLGEHYGFMMCAAGDQTALAAARPLLDALSPLPGAWLAAGPAGAAGFVQRYLDALALACLTLPQDASSPLPDWPRLFDAQRALAGELVALSDAYWRSLDEAGPPDAALLAEFATPPALQGHYARALAGATLYAFGERGLLRDVLDRLWSRQAPPA</sequence>
<dbReference type="Proteomes" id="UP000076625">
    <property type="component" value="Unassembled WGS sequence"/>
</dbReference>
<dbReference type="EMBL" id="LQQU01000017">
    <property type="protein sequence ID" value="KZE32685.1"/>
    <property type="molecule type" value="Genomic_DNA"/>
</dbReference>
<organism evidence="1 2">
    <name type="scientific">Crenobacter luteus</name>
    <dbReference type="NCBI Taxonomy" id="1452487"/>
    <lineage>
        <taxon>Bacteria</taxon>
        <taxon>Pseudomonadati</taxon>
        <taxon>Pseudomonadota</taxon>
        <taxon>Betaproteobacteria</taxon>
        <taxon>Neisseriales</taxon>
        <taxon>Neisseriaceae</taxon>
        <taxon>Crenobacter</taxon>
    </lineage>
</organism>
<name>A0A165FB92_9NEIS</name>
<evidence type="ECO:0000313" key="2">
    <source>
        <dbReference type="Proteomes" id="UP000076625"/>
    </source>
</evidence>